<sequence length="127" mass="13156">MPHFSARIQEKALDEATVPALIGELTEAVVSVFGDWARPVAAVDVFGVPEGRLGVGGLPTGENAPFVTLHMREGALRHPEVENAPARLIAAITEALAKVFGEQAGRRAVVEIVGVPAGRSGVGGEVV</sequence>
<comment type="caution">
    <text evidence="1">The sequence shown here is derived from an EMBL/GenBank/DDBJ whole genome shotgun (WGS) entry which is preliminary data.</text>
</comment>
<dbReference type="RefSeq" id="WP_120684703.1">
    <property type="nucleotide sequence ID" value="NZ_RBAL01000027.1"/>
</dbReference>
<dbReference type="EMBL" id="RBAL01000027">
    <property type="protein sequence ID" value="RKN37178.1"/>
    <property type="molecule type" value="Genomic_DNA"/>
</dbReference>
<gene>
    <name evidence="1" type="ORF">D7294_28575</name>
</gene>
<evidence type="ECO:0008006" key="3">
    <source>
        <dbReference type="Google" id="ProtNLM"/>
    </source>
</evidence>
<dbReference type="OrthoDB" id="4990855at2"/>
<keyword evidence="2" id="KW-1185">Reference proteome</keyword>
<evidence type="ECO:0000313" key="1">
    <source>
        <dbReference type="EMBL" id="RKN37178.1"/>
    </source>
</evidence>
<dbReference type="SUPFAM" id="SSF55331">
    <property type="entry name" value="Tautomerase/MIF"/>
    <property type="match status" value="1"/>
</dbReference>
<accession>A0A3A9YKR7</accession>
<dbReference type="InterPro" id="IPR014347">
    <property type="entry name" value="Tautomerase/MIF_sf"/>
</dbReference>
<organism evidence="1 2">
    <name type="scientific">Streptomyces hoynatensis</name>
    <dbReference type="NCBI Taxonomy" id="1141874"/>
    <lineage>
        <taxon>Bacteria</taxon>
        <taxon>Bacillati</taxon>
        <taxon>Actinomycetota</taxon>
        <taxon>Actinomycetes</taxon>
        <taxon>Kitasatosporales</taxon>
        <taxon>Streptomycetaceae</taxon>
        <taxon>Streptomyces</taxon>
    </lineage>
</organism>
<proteinExistence type="predicted"/>
<evidence type="ECO:0000313" key="2">
    <source>
        <dbReference type="Proteomes" id="UP000272474"/>
    </source>
</evidence>
<reference evidence="1 2" key="1">
    <citation type="journal article" date="2014" name="Int. J. Syst. Evol. Microbiol.">
        <title>Streptomyces hoynatensis sp. nov., isolated from deep marine sediment.</title>
        <authorList>
            <person name="Veyisoglu A."/>
            <person name="Sahin N."/>
        </authorList>
    </citation>
    <scope>NUCLEOTIDE SEQUENCE [LARGE SCALE GENOMIC DNA]</scope>
    <source>
        <strain evidence="1 2">KCTC 29097</strain>
    </source>
</reference>
<dbReference type="Proteomes" id="UP000272474">
    <property type="component" value="Unassembled WGS sequence"/>
</dbReference>
<dbReference type="AlphaFoldDB" id="A0A3A9YKR7"/>
<dbReference type="Gene3D" id="3.30.429.10">
    <property type="entry name" value="Macrophage Migration Inhibitory Factor"/>
    <property type="match status" value="2"/>
</dbReference>
<protein>
    <recommendedName>
        <fullName evidence="3">4-oxalocrotonate tautomerase domain-containing protein</fullName>
    </recommendedName>
</protein>
<name>A0A3A9YKR7_9ACTN</name>